<reference evidence="4" key="6">
    <citation type="submission" date="2011-05" db="EMBL/GenBank/DDBJ databases">
        <title>Complete sequence of Collimonas fungivorans Ter331.</title>
        <authorList>
            <person name="Leveau J.H."/>
        </authorList>
    </citation>
    <scope>NUCLEOTIDE SEQUENCE [LARGE SCALE GENOMIC DNA]</scope>
    <source>
        <strain evidence="4">Ter331</strain>
    </source>
</reference>
<organism evidence="3 4">
    <name type="scientific">Collimonas fungivorans (strain Ter331)</name>
    <dbReference type="NCBI Taxonomy" id="1005048"/>
    <lineage>
        <taxon>Bacteria</taxon>
        <taxon>Pseudomonadati</taxon>
        <taxon>Pseudomonadota</taxon>
        <taxon>Betaproteobacteria</taxon>
        <taxon>Burkholderiales</taxon>
        <taxon>Oxalobacteraceae</taxon>
        <taxon>Collimonas</taxon>
    </lineage>
</organism>
<dbReference type="STRING" id="1005048.CFU_4091"/>
<dbReference type="AlphaFoldDB" id="G0AE64"/>
<dbReference type="KEGG" id="cfu:CFU_4091"/>
<reference evidence="3 4" key="3">
    <citation type="journal article" date="2008" name="FEMS Microbiol. Ecol.">
        <title>Identification and characterization of genes underlying chitinolysis in Collimonas fungivorans Ter331.</title>
        <authorList>
            <person name="Fritsche K."/>
            <person name="de Boer W."/>
            <person name="Gerards S."/>
            <person name="van den Berg M."/>
            <person name="van Veen J.A."/>
            <person name="Leveau J.H."/>
        </authorList>
    </citation>
    <scope>NUCLEOTIDE SEQUENCE [LARGE SCALE GENOMIC DNA]</scope>
    <source>
        <strain evidence="3 4">Ter331</strain>
    </source>
</reference>
<dbReference type="Pfam" id="PF09361">
    <property type="entry name" value="Phasin_2"/>
    <property type="match status" value="1"/>
</dbReference>
<dbReference type="EMBL" id="CP002745">
    <property type="protein sequence ID" value="AEK63913.1"/>
    <property type="molecule type" value="Genomic_DNA"/>
</dbReference>
<evidence type="ECO:0000256" key="1">
    <source>
        <dbReference type="SAM" id="Coils"/>
    </source>
</evidence>
<dbReference type="NCBIfam" id="TIGR01841">
    <property type="entry name" value="phasin"/>
    <property type="match status" value="1"/>
</dbReference>
<name>G0AE64_COLFT</name>
<dbReference type="Proteomes" id="UP000008392">
    <property type="component" value="Chromosome"/>
</dbReference>
<keyword evidence="4" id="KW-1185">Reference proteome</keyword>
<gene>
    <name evidence="3" type="ordered locus">CFU_4091</name>
</gene>
<evidence type="ECO:0000259" key="2">
    <source>
        <dbReference type="Pfam" id="PF09361"/>
    </source>
</evidence>
<dbReference type="InterPro" id="IPR010127">
    <property type="entry name" value="Phasin_subfam-1"/>
</dbReference>
<reference evidence="3 4" key="1">
    <citation type="journal article" date="2004" name="Environ. Microbiol.">
        <title>Phylogeny-function analysis of (meta)genomic libraries: screening for expression of ribosomal RNA genes by large-insert library fluorescent in situ hybridization (LIL-FISH).</title>
        <authorList>
            <person name="Leveau J.H."/>
            <person name="Gerards S."/>
            <person name="de Boer W."/>
            <person name="van Veen J.A."/>
        </authorList>
    </citation>
    <scope>NUCLEOTIDE SEQUENCE [LARGE SCALE GENOMIC DNA]</scope>
    <source>
        <strain evidence="3 4">Ter331</strain>
    </source>
</reference>
<reference evidence="3 4" key="4">
    <citation type="journal article" date="2010" name="Environ. Microbiol.">
        <title>The bacterial genus Collimonas: mycophagy, weathering and other adaptive solutions to life in oligotrophic soil environments.</title>
        <authorList>
            <person name="Leveau J.H."/>
            <person name="Uroz S."/>
            <person name="de Boer W."/>
        </authorList>
    </citation>
    <scope>NUCLEOTIDE SEQUENCE [LARGE SCALE GENOMIC DNA]</scope>
    <source>
        <strain evidence="3 4">Ter331</strain>
    </source>
</reference>
<reference evidence="3 4" key="2">
    <citation type="journal article" date="2006" name="J. Microbiol. Methods">
        <title>Genomic flank-sequencing of plasposon insertion sites for rapid identification of functional genes.</title>
        <authorList>
            <person name="Leveau J.H."/>
            <person name="Gerards S."/>
            <person name="Fritsche K."/>
            <person name="Zondag G."/>
            <person name="van Veen J.A."/>
        </authorList>
    </citation>
    <scope>NUCLEOTIDE SEQUENCE [LARGE SCALE GENOMIC DNA]</scope>
    <source>
        <strain evidence="3 4">Ter331</strain>
    </source>
</reference>
<accession>G0AE64</accession>
<protein>
    <submittedName>
        <fullName evidence="3">Granule-associated protein</fullName>
    </submittedName>
</protein>
<dbReference type="HOGENOM" id="CLU_112006_1_0_4"/>
<feature type="coiled-coil region" evidence="1">
    <location>
        <begin position="165"/>
        <end position="192"/>
    </location>
</feature>
<dbReference type="eggNOG" id="COG5490">
    <property type="taxonomic scope" value="Bacteria"/>
</dbReference>
<reference evidence="3 4" key="5">
    <citation type="journal article" date="2011" name="ISME J.">
        <title>Dual transcriptional profiling of a bacterial/fungal confrontation: Collimonas fungivorans versus Aspergillus niger.</title>
        <authorList>
            <person name="Mela F."/>
            <person name="Fritsche K."/>
            <person name="de Boer W."/>
            <person name="van Veen J.A."/>
            <person name="de Graaff L.H."/>
            <person name="van den Berg M."/>
            <person name="Leveau J.H."/>
        </authorList>
    </citation>
    <scope>NUCLEOTIDE SEQUENCE [LARGE SCALE GENOMIC DNA]</scope>
    <source>
        <strain evidence="3 4">Ter331</strain>
    </source>
</reference>
<keyword evidence="1" id="KW-0175">Coiled coil</keyword>
<evidence type="ECO:0000313" key="4">
    <source>
        <dbReference type="Proteomes" id="UP000008392"/>
    </source>
</evidence>
<sequence length="203" mass="21493">MCNIAMLIAKDDLFTQEKAMFSFHEQFAAATKAHFEAQLALLNTLTTKTFEGVEKVIELNISAAKASLEESGGAAKQLLSAKDPQEFLNISAAQAKPGAEKAAAYGRHLASIASGTQAEYTRAAEAQVEETSRRINALIEEVSKNAPAGSENAIAILKSVISNANAGYEQLTKNAKQAVETLEANLNNAGAQLTKAAAPRSKK</sequence>
<evidence type="ECO:0000313" key="3">
    <source>
        <dbReference type="EMBL" id="AEK63913.1"/>
    </source>
</evidence>
<feature type="domain" description="Phasin" evidence="2">
    <location>
        <begin position="25"/>
        <end position="128"/>
    </location>
</feature>
<proteinExistence type="predicted"/>
<dbReference type="InterPro" id="IPR018968">
    <property type="entry name" value="Phasin"/>
</dbReference>